<evidence type="ECO:0000256" key="5">
    <source>
        <dbReference type="ARBA" id="ARBA00022771"/>
    </source>
</evidence>
<dbReference type="InterPro" id="IPR011989">
    <property type="entry name" value="ARM-like"/>
</dbReference>
<feature type="compositionally biased region" description="Low complexity" evidence="8">
    <location>
        <begin position="248"/>
        <end position="260"/>
    </location>
</feature>
<feature type="compositionally biased region" description="Polar residues" evidence="8">
    <location>
        <begin position="416"/>
        <end position="429"/>
    </location>
</feature>
<dbReference type="Pfam" id="PF01753">
    <property type="entry name" value="zf-MYND"/>
    <property type="match status" value="1"/>
</dbReference>
<evidence type="ECO:0000256" key="4">
    <source>
        <dbReference type="ARBA" id="ARBA00022723"/>
    </source>
</evidence>
<comment type="similarity">
    <text evidence="2">Belongs to the MUB1/samB family.</text>
</comment>
<feature type="region of interest" description="Disordered" evidence="8">
    <location>
        <begin position="298"/>
        <end position="325"/>
    </location>
</feature>
<comment type="caution">
    <text evidence="10">The sequence shown here is derived from an EMBL/GenBank/DDBJ whole genome shotgun (WGS) entry which is preliminary data.</text>
</comment>
<evidence type="ECO:0000256" key="7">
    <source>
        <dbReference type="PROSITE-ProRule" id="PRU00134"/>
    </source>
</evidence>
<keyword evidence="5 7" id="KW-0863">Zinc-finger</keyword>
<feature type="compositionally biased region" description="Basic and acidic residues" evidence="8">
    <location>
        <begin position="545"/>
        <end position="560"/>
    </location>
</feature>
<sequence length="679" mass="74851">MRDVNFFSVLNNKAAATMTPTMYDRRALDCPYDRPLVNSLSSLCVLISSSQVIRESLATDGGIDRLVTILRSCTGMHSRDVLTSWKWSLTLQCLSSVGVRGTETVRRRVVDADVVPVLATILDNFLEAIEKLRIYHDVYAKYSDTATNNDGRRSLLSSNEDSETELAAGAGATRSPAVRPSARRVTAPATAAHTHTTDSPAMTDRPLFDNGIDANAAGAFMSLVAQVAEDERQQRQQQQQQQEEEQMQDTTADANATMTDTEQRSVDNTETDSEGGLIAVSNTNAYFNRIHYHMYRHHRHHHHRNHHSHSHTQPSPVLPTDANGSSSTAEAAVVEEEAMTGISTATTSSSDVEDSAAAMDIDEDVVVAPSSSLAQVPMSAEEVHASSEEATYGADVSSSSSLNAPRMLDIDYSAGYRNTTTSGPSQTLDSNSAEASAEGSFAARSPVAAARTSPAFESATVMREAEQAAMQAAAQTENLGPGNAPLLSSFPAFLGSQDNVPREEDVLLSLQLLAYVSKYVNLRECFQKTHLVPSLSMRPELRAKAEEQMANTESKRRGFDDPSLDPEDESLIEEEYKLPTLNLFQLVERFTARAYAEGDLSYWASIIMRNSCRKDESRGGVRQCGYFECGRWEEYPKQFAKCRRCRRTKYCSKSCQSKAWSFHRHWCVPPGQEVQMMNR</sequence>
<feature type="compositionally biased region" description="Polar residues" evidence="8">
    <location>
        <begin position="149"/>
        <end position="159"/>
    </location>
</feature>
<comment type="subcellular location">
    <subcellularLocation>
        <location evidence="1">Cytoplasm</location>
    </subcellularLocation>
</comment>
<name>A0ABR1F3H9_9ASCO</name>
<feature type="region of interest" description="Disordered" evidence="8">
    <location>
        <begin position="382"/>
        <end position="401"/>
    </location>
</feature>
<dbReference type="Gene3D" id="1.25.10.10">
    <property type="entry name" value="Leucine-rich Repeat Variant"/>
    <property type="match status" value="1"/>
</dbReference>
<dbReference type="GeneID" id="90038503"/>
<keyword evidence="4" id="KW-0479">Metal-binding</keyword>
<feature type="region of interest" description="Disordered" evidence="8">
    <location>
        <begin position="149"/>
        <end position="210"/>
    </location>
</feature>
<organism evidence="10 11">
    <name type="scientific">Myxozyma melibiosi</name>
    <dbReference type="NCBI Taxonomy" id="54550"/>
    <lineage>
        <taxon>Eukaryota</taxon>
        <taxon>Fungi</taxon>
        <taxon>Dikarya</taxon>
        <taxon>Ascomycota</taxon>
        <taxon>Saccharomycotina</taxon>
        <taxon>Lipomycetes</taxon>
        <taxon>Lipomycetales</taxon>
        <taxon>Lipomycetaceae</taxon>
        <taxon>Myxozyma</taxon>
    </lineage>
</organism>
<gene>
    <name evidence="10" type="ORF">BZA70DRAFT_280596</name>
</gene>
<accession>A0ABR1F3H9</accession>
<feature type="region of interest" description="Disordered" evidence="8">
    <location>
        <begin position="229"/>
        <end position="277"/>
    </location>
</feature>
<keyword evidence="6" id="KW-0862">Zinc</keyword>
<evidence type="ECO:0000256" key="3">
    <source>
        <dbReference type="ARBA" id="ARBA00022490"/>
    </source>
</evidence>
<keyword evidence="3" id="KW-0963">Cytoplasm</keyword>
<feature type="compositionally biased region" description="Low complexity" evidence="8">
    <location>
        <begin position="430"/>
        <end position="439"/>
    </location>
</feature>
<evidence type="ECO:0000256" key="1">
    <source>
        <dbReference type="ARBA" id="ARBA00004496"/>
    </source>
</evidence>
<dbReference type="InterPro" id="IPR051664">
    <property type="entry name" value="MYND-type_zinc_finger"/>
</dbReference>
<feature type="region of interest" description="Disordered" evidence="8">
    <location>
        <begin position="545"/>
        <end position="564"/>
    </location>
</feature>
<evidence type="ECO:0000256" key="6">
    <source>
        <dbReference type="ARBA" id="ARBA00022833"/>
    </source>
</evidence>
<keyword evidence="11" id="KW-1185">Reference proteome</keyword>
<dbReference type="PANTHER" id="PTHR47442:SF1">
    <property type="entry name" value="MYND-TYPE ZINC FINGER PROTEIN MUB1"/>
    <property type="match status" value="1"/>
</dbReference>
<feature type="region of interest" description="Disordered" evidence="8">
    <location>
        <begin position="415"/>
        <end position="439"/>
    </location>
</feature>
<dbReference type="RefSeq" id="XP_064767405.1">
    <property type="nucleotide sequence ID" value="XM_064912991.1"/>
</dbReference>
<dbReference type="EMBL" id="JBBJBU010000008">
    <property type="protein sequence ID" value="KAK7204372.1"/>
    <property type="molecule type" value="Genomic_DNA"/>
</dbReference>
<evidence type="ECO:0000313" key="10">
    <source>
        <dbReference type="EMBL" id="KAK7204372.1"/>
    </source>
</evidence>
<feature type="domain" description="MYND-type" evidence="9">
    <location>
        <begin position="626"/>
        <end position="667"/>
    </location>
</feature>
<dbReference type="Gene3D" id="6.10.140.2220">
    <property type="match status" value="1"/>
</dbReference>
<reference evidence="10 11" key="1">
    <citation type="submission" date="2024-03" db="EMBL/GenBank/DDBJ databases">
        <title>Genome-scale model development and genomic sequencing of the oleaginous clade Lipomyces.</title>
        <authorList>
            <consortium name="Lawrence Berkeley National Laboratory"/>
            <person name="Czajka J.J."/>
            <person name="Han Y."/>
            <person name="Kim J."/>
            <person name="Mondo S.J."/>
            <person name="Hofstad B.A."/>
            <person name="Robles A."/>
            <person name="Haridas S."/>
            <person name="Riley R."/>
            <person name="LaButti K."/>
            <person name="Pangilinan J."/>
            <person name="Andreopoulos W."/>
            <person name="Lipzen A."/>
            <person name="Yan J."/>
            <person name="Wang M."/>
            <person name="Ng V."/>
            <person name="Grigoriev I.V."/>
            <person name="Spatafora J.W."/>
            <person name="Magnuson J.K."/>
            <person name="Baker S.E."/>
            <person name="Pomraning K.R."/>
        </authorList>
    </citation>
    <scope>NUCLEOTIDE SEQUENCE [LARGE SCALE GENOMIC DNA]</scope>
    <source>
        <strain evidence="10 11">Phaff 52-87</strain>
    </source>
</reference>
<evidence type="ECO:0000256" key="2">
    <source>
        <dbReference type="ARBA" id="ARBA00010655"/>
    </source>
</evidence>
<protein>
    <recommendedName>
        <fullName evidence="9">MYND-type domain-containing protein</fullName>
    </recommendedName>
</protein>
<dbReference type="InterPro" id="IPR002893">
    <property type="entry name" value="Znf_MYND"/>
</dbReference>
<evidence type="ECO:0000256" key="8">
    <source>
        <dbReference type="SAM" id="MobiDB-lite"/>
    </source>
</evidence>
<evidence type="ECO:0000259" key="9">
    <source>
        <dbReference type="PROSITE" id="PS50865"/>
    </source>
</evidence>
<dbReference type="Proteomes" id="UP001498771">
    <property type="component" value="Unassembled WGS sequence"/>
</dbReference>
<proteinExistence type="inferred from homology"/>
<feature type="compositionally biased region" description="Basic residues" evidence="8">
    <location>
        <begin position="298"/>
        <end position="310"/>
    </location>
</feature>
<feature type="compositionally biased region" description="Low complexity" evidence="8">
    <location>
        <begin position="176"/>
        <end position="201"/>
    </location>
</feature>
<dbReference type="PROSITE" id="PS50865">
    <property type="entry name" value="ZF_MYND_2"/>
    <property type="match status" value="1"/>
</dbReference>
<dbReference type="PANTHER" id="PTHR47442">
    <property type="entry name" value="MYND-TYPE ZINC FINGER PROTEIN MUB1"/>
    <property type="match status" value="1"/>
</dbReference>
<dbReference type="SUPFAM" id="SSF144232">
    <property type="entry name" value="HIT/MYND zinc finger-like"/>
    <property type="match status" value="1"/>
</dbReference>
<evidence type="ECO:0000313" key="11">
    <source>
        <dbReference type="Proteomes" id="UP001498771"/>
    </source>
</evidence>